<evidence type="ECO:0000313" key="2">
    <source>
        <dbReference type="EMBL" id="KKN67583.1"/>
    </source>
</evidence>
<feature type="compositionally biased region" description="Polar residues" evidence="1">
    <location>
        <begin position="1"/>
        <end position="13"/>
    </location>
</feature>
<name>A0A0F9VP57_9ZZZZ</name>
<feature type="region of interest" description="Disordered" evidence="1">
    <location>
        <begin position="1"/>
        <end position="32"/>
    </location>
</feature>
<reference evidence="2" key="1">
    <citation type="journal article" date="2015" name="Nature">
        <title>Complex archaea that bridge the gap between prokaryotes and eukaryotes.</title>
        <authorList>
            <person name="Spang A."/>
            <person name="Saw J.H."/>
            <person name="Jorgensen S.L."/>
            <person name="Zaremba-Niedzwiedzka K."/>
            <person name="Martijn J."/>
            <person name="Lind A.E."/>
            <person name="van Eijk R."/>
            <person name="Schleper C."/>
            <person name="Guy L."/>
            <person name="Ettema T.J."/>
        </authorList>
    </citation>
    <scope>NUCLEOTIDE SEQUENCE</scope>
</reference>
<comment type="caution">
    <text evidence="2">The sequence shown here is derived from an EMBL/GenBank/DDBJ whole genome shotgun (WGS) entry which is preliminary data.</text>
</comment>
<protein>
    <submittedName>
        <fullName evidence="2">Uncharacterized protein</fullName>
    </submittedName>
</protein>
<organism evidence="2">
    <name type="scientific">marine sediment metagenome</name>
    <dbReference type="NCBI Taxonomy" id="412755"/>
    <lineage>
        <taxon>unclassified sequences</taxon>
        <taxon>metagenomes</taxon>
        <taxon>ecological metagenomes</taxon>
    </lineage>
</organism>
<evidence type="ECO:0000256" key="1">
    <source>
        <dbReference type="SAM" id="MobiDB-lite"/>
    </source>
</evidence>
<proteinExistence type="predicted"/>
<dbReference type="AlphaFoldDB" id="A0A0F9VP57"/>
<sequence>MDTGNGTSVQEENTAMAAPKEMQNEDPGPPTHIVSAIRALIGKEVKLETKDGSARHGTLTDVPMESIIIGDDTAFVWPRGVILNGDKTDEIAWSQLAWIRLA</sequence>
<accession>A0A0F9VP57</accession>
<dbReference type="EMBL" id="LAZR01000471">
    <property type="protein sequence ID" value="KKN67583.1"/>
    <property type="molecule type" value="Genomic_DNA"/>
</dbReference>
<gene>
    <name evidence="2" type="ORF">LCGC14_0460380</name>
</gene>